<dbReference type="EMBL" id="JAHKNI010000020">
    <property type="protein sequence ID" value="MBU3067317.1"/>
    <property type="molecule type" value="Genomic_DNA"/>
</dbReference>
<dbReference type="Pfam" id="PF07883">
    <property type="entry name" value="Cupin_2"/>
    <property type="match status" value="1"/>
</dbReference>
<feature type="domain" description="Cupin type-2" evidence="1">
    <location>
        <begin position="172"/>
        <end position="238"/>
    </location>
</feature>
<name>A0ABS6BAI9_9NOCA</name>
<dbReference type="PANTHER" id="PTHR36440">
    <property type="entry name" value="PUTATIVE (AFU_ORTHOLOGUE AFUA_8G07350)-RELATED"/>
    <property type="match status" value="1"/>
</dbReference>
<dbReference type="PANTHER" id="PTHR36440:SF1">
    <property type="entry name" value="PUTATIVE (AFU_ORTHOLOGUE AFUA_8G07350)-RELATED"/>
    <property type="match status" value="1"/>
</dbReference>
<dbReference type="Gene3D" id="2.60.120.10">
    <property type="entry name" value="Jelly Rolls"/>
    <property type="match status" value="1"/>
</dbReference>
<dbReference type="RefSeq" id="WP_215923400.1">
    <property type="nucleotide sequence ID" value="NZ_JAHKNI010000020.1"/>
</dbReference>
<dbReference type="InterPro" id="IPR053146">
    <property type="entry name" value="QDO-like"/>
</dbReference>
<evidence type="ECO:0000313" key="2">
    <source>
        <dbReference type="EMBL" id="MBU3067317.1"/>
    </source>
</evidence>
<dbReference type="SUPFAM" id="SSF51182">
    <property type="entry name" value="RmlC-like cupins"/>
    <property type="match status" value="1"/>
</dbReference>
<gene>
    <name evidence="2" type="ORF">KO481_38075</name>
</gene>
<evidence type="ECO:0000313" key="3">
    <source>
        <dbReference type="Proteomes" id="UP000733379"/>
    </source>
</evidence>
<dbReference type="InterPro" id="IPR013096">
    <property type="entry name" value="Cupin_2"/>
</dbReference>
<organism evidence="2 3">
    <name type="scientific">Nocardia albiluteola</name>
    <dbReference type="NCBI Taxonomy" id="2842303"/>
    <lineage>
        <taxon>Bacteria</taxon>
        <taxon>Bacillati</taxon>
        <taxon>Actinomycetota</taxon>
        <taxon>Actinomycetes</taxon>
        <taxon>Mycobacteriales</taxon>
        <taxon>Nocardiaceae</taxon>
        <taxon>Nocardia</taxon>
    </lineage>
</organism>
<comment type="caution">
    <text evidence="2">The sequence shown here is derived from an EMBL/GenBank/DDBJ whole genome shotgun (WGS) entry which is preliminary data.</text>
</comment>
<dbReference type="SUPFAM" id="SSF55961">
    <property type="entry name" value="Bet v1-like"/>
    <property type="match status" value="1"/>
</dbReference>
<keyword evidence="3" id="KW-1185">Reference proteome</keyword>
<dbReference type="InterPro" id="IPR023393">
    <property type="entry name" value="START-like_dom_sf"/>
</dbReference>
<dbReference type="Gene3D" id="3.30.530.20">
    <property type="match status" value="1"/>
</dbReference>
<reference evidence="2 3" key="1">
    <citation type="submission" date="2021-06" db="EMBL/GenBank/DDBJ databases">
        <title>Actinomycetes sequencing.</title>
        <authorList>
            <person name="Shan Q."/>
        </authorList>
    </citation>
    <scope>NUCLEOTIDE SEQUENCE [LARGE SCALE GENOMIC DNA]</scope>
    <source>
        <strain evidence="2 3">NEAU-G5</strain>
    </source>
</reference>
<evidence type="ECO:0000259" key="1">
    <source>
        <dbReference type="Pfam" id="PF07883"/>
    </source>
</evidence>
<protein>
    <submittedName>
        <fullName evidence="2">Cupin domain-containing protein</fullName>
    </submittedName>
</protein>
<sequence length="286" mass="31228">MSMLIEGSPELAYCTVATPTSWTEMNPSCIGSEHVRAGHRIRSGVAEAGDQVTQYTLQDGRLVTARWEVVDAELGREFRMREIDTGTVVRWTFTPEDGRTRADRESSGTDWTSANGAALTALRDLITEQHASLGAPVARNRGTGTLTEYYTETTEQVVGRAETGGALAAMRSTVRPESAPPLHIHTREDESWIVLSGVVRFWFGERTLAACETVDIEAGGYVFGPRFVPHTFKSLTPESEVIVTNSPGTIEGYFDSIGPAAAREDDLHTDLFARYGLILFGDQVPG</sequence>
<accession>A0ABS6BAI9</accession>
<dbReference type="CDD" id="cd07812">
    <property type="entry name" value="SRPBCC"/>
    <property type="match status" value="1"/>
</dbReference>
<dbReference type="InterPro" id="IPR014710">
    <property type="entry name" value="RmlC-like_jellyroll"/>
</dbReference>
<dbReference type="InterPro" id="IPR011051">
    <property type="entry name" value="RmlC_Cupin_sf"/>
</dbReference>
<proteinExistence type="predicted"/>
<dbReference type="Proteomes" id="UP000733379">
    <property type="component" value="Unassembled WGS sequence"/>
</dbReference>